<protein>
    <submittedName>
        <fullName evidence="4">HAD hydrolase family protein</fullName>
    </submittedName>
    <submittedName>
        <fullName evidence="6">Predicted hydrolase (HAD superfamily)</fullName>
    </submittedName>
</protein>
<dbReference type="AlphaFoldDB" id="A0A031WHX3"/>
<evidence type="ECO:0000313" key="7">
    <source>
        <dbReference type="EMBL" id="VFD33057.1"/>
    </source>
</evidence>
<dbReference type="GO" id="GO:0016787">
    <property type="term" value="F:hydrolase activity"/>
    <property type="evidence" value="ECO:0007669"/>
    <property type="project" value="UniProtKB-KW"/>
</dbReference>
<reference evidence="7 9" key="3">
    <citation type="submission" date="2019-02" db="EMBL/GenBank/DDBJ databases">
        <authorList>
            <consortium name="Pathogen Informatics"/>
        </authorList>
    </citation>
    <scope>NUCLEOTIDE SEQUENCE [LARGE SCALE GENOMIC DNA]</scope>
    <source>
        <strain evidence="7">Clo34</strain>
        <strain evidence="9">clo34</strain>
        <strain evidence="6 8">VRECD0157</strain>
    </source>
</reference>
<dbReference type="InterPro" id="IPR036412">
    <property type="entry name" value="HAD-like_sf"/>
</dbReference>
<dbReference type="RefSeq" id="WP_009902681.1">
    <property type="nucleotide sequence ID" value="NZ_AP031492.1"/>
</dbReference>
<dbReference type="EMBL" id="LK932400">
    <property type="protein sequence ID" value="CDS86897.1"/>
    <property type="molecule type" value="Genomic_DNA"/>
</dbReference>
<dbReference type="EMBL" id="DAEPXK010000141">
    <property type="protein sequence ID" value="HBH1544723.1"/>
    <property type="molecule type" value="Genomic_DNA"/>
</dbReference>
<dbReference type="Pfam" id="PF08282">
    <property type="entry name" value="Hydrolase_3"/>
    <property type="match status" value="1"/>
</dbReference>
<evidence type="ECO:0000313" key="3">
    <source>
        <dbReference type="EMBL" id="CDT05068.1"/>
    </source>
</evidence>
<dbReference type="Gene3D" id="3.40.50.1000">
    <property type="entry name" value="HAD superfamily/HAD-like"/>
    <property type="match status" value="2"/>
</dbReference>
<dbReference type="PATRIC" id="fig|1496.1373.peg.1949"/>
<reference evidence="4" key="2">
    <citation type="journal article" date="2018" name="Genome Biol.">
        <title>SKESA: strategic k-mer extension for scrupulous assemblies.</title>
        <authorList>
            <person name="Souvorov A."/>
            <person name="Agarwala R."/>
            <person name="Lipman D.J."/>
        </authorList>
    </citation>
    <scope>NUCLEOTIDE SEQUENCE</scope>
    <source>
        <strain evidence="4">HN1000</strain>
    </source>
</reference>
<proteinExistence type="predicted"/>
<name>A0A031WHX3_CLODI</name>
<dbReference type="Proteomes" id="UP000189137">
    <property type="component" value="Unassembled WGS sequence"/>
</dbReference>
<evidence type="ECO:0000313" key="5">
    <source>
        <dbReference type="EMBL" id="HBH1544723.1"/>
    </source>
</evidence>
<gene>
    <name evidence="3" type="ORF">BN1095_260031</name>
    <name evidence="2" type="ORF">BN1096_610079</name>
    <name evidence="1" type="ORF">BN1097_610028</name>
    <name evidence="4" type="ORF">KRM00_003141</name>
    <name evidence="5" type="ORF">KRM00_004326</name>
    <name evidence="7" type="ORF">SAMEA1402399_02389</name>
    <name evidence="6" type="ORF">SAMEA3375112_02876</name>
</gene>
<evidence type="ECO:0000313" key="9">
    <source>
        <dbReference type="Proteomes" id="UP000411588"/>
    </source>
</evidence>
<reference evidence="2" key="1">
    <citation type="submission" date="2014-07" db="EMBL/GenBank/DDBJ databases">
        <authorList>
            <person name="Monot Marc"/>
        </authorList>
    </citation>
    <scope>NUCLEOTIDE SEQUENCE</scope>
    <source>
        <strain evidence="3">7032989</strain>
        <strain evidence="1">7032994</strain>
    </source>
</reference>
<reference evidence="4" key="4">
    <citation type="submission" date="2021-06" db="EMBL/GenBank/DDBJ databases">
        <authorList>
            <consortium name="NCBI Pathogen Detection Project"/>
        </authorList>
    </citation>
    <scope>NUCLEOTIDE SEQUENCE</scope>
    <source>
        <strain evidence="4">HN1000</strain>
    </source>
</reference>
<dbReference type="EMBL" id="DAEPXK010000042">
    <property type="protein sequence ID" value="HBH1543611.1"/>
    <property type="molecule type" value="Genomic_DNA"/>
</dbReference>
<sequence>MIVFSDLDRSIIYSNKFLNADSKYANIEIYREKEISYISLDTINLIKQIQYYGMFIPTTTRTVEQFKRIEFNKYGIYFPWSITSNGGVILKDNEILKSWSEKIDKLKSDYEPIESMIHKFKDYLNVDGITNFKVAEDTFFYIVVDLSRFNLDSIKEYTNILESKNWKFYVSGRKIYFIPKEISKENAIKYLTKELGIEYFYAVGDSIMDYGMLNISNKSYVLKHGDINKNEIENSFISSSFNGMSGTEEILSNILDENCLLNI</sequence>
<evidence type="ECO:0000313" key="8">
    <source>
        <dbReference type="Proteomes" id="UP000189137"/>
    </source>
</evidence>
<evidence type="ECO:0000313" key="2">
    <source>
        <dbReference type="EMBL" id="CDS87229.1"/>
    </source>
</evidence>
<dbReference type="EMBL" id="CAADAN010000008">
    <property type="protein sequence ID" value="VFD33057.1"/>
    <property type="molecule type" value="Genomic_DNA"/>
</dbReference>
<dbReference type="Proteomes" id="UP000411588">
    <property type="component" value="Unassembled WGS sequence"/>
</dbReference>
<organism evidence="2">
    <name type="scientific">Clostridioides difficile</name>
    <name type="common">Peptoclostridium difficile</name>
    <dbReference type="NCBI Taxonomy" id="1496"/>
    <lineage>
        <taxon>Bacteria</taxon>
        <taxon>Bacillati</taxon>
        <taxon>Bacillota</taxon>
        <taxon>Clostridia</taxon>
        <taxon>Peptostreptococcales</taxon>
        <taxon>Peptostreptococcaceae</taxon>
        <taxon>Clostridioides</taxon>
    </lineage>
</organism>
<keyword evidence="4" id="KW-0378">Hydrolase</keyword>
<dbReference type="InterPro" id="IPR023214">
    <property type="entry name" value="HAD_sf"/>
</dbReference>
<dbReference type="SUPFAM" id="SSF56784">
    <property type="entry name" value="HAD-like"/>
    <property type="match status" value="1"/>
</dbReference>
<evidence type="ECO:0000313" key="6">
    <source>
        <dbReference type="EMBL" id="SJS77768.1"/>
    </source>
</evidence>
<dbReference type="EMBL" id="LK932916">
    <property type="protein sequence ID" value="CDT05068.1"/>
    <property type="molecule type" value="Genomic_DNA"/>
</dbReference>
<dbReference type="Gene3D" id="3.30.1240.10">
    <property type="match status" value="1"/>
</dbReference>
<evidence type="ECO:0000313" key="4">
    <source>
        <dbReference type="EMBL" id="HBH1543611.1"/>
    </source>
</evidence>
<dbReference type="Proteomes" id="UP000878956">
    <property type="component" value="Unassembled WGS sequence"/>
</dbReference>
<accession>A0A031WHX3</accession>
<dbReference type="EMBL" id="FUPS01000010">
    <property type="protein sequence ID" value="SJS77768.1"/>
    <property type="molecule type" value="Genomic_DNA"/>
</dbReference>
<dbReference type="EMBL" id="LK932515">
    <property type="protein sequence ID" value="CDS87229.1"/>
    <property type="molecule type" value="Genomic_DNA"/>
</dbReference>
<evidence type="ECO:0000313" key="1">
    <source>
        <dbReference type="EMBL" id="CDS86897.1"/>
    </source>
</evidence>